<proteinExistence type="predicted"/>
<evidence type="ECO:0000256" key="1">
    <source>
        <dbReference type="SAM" id="MobiDB-lite"/>
    </source>
</evidence>
<name>A0A316U128_9BASI</name>
<organism evidence="2 3">
    <name type="scientific">Pseudomicrostroma glucosiphilum</name>
    <dbReference type="NCBI Taxonomy" id="1684307"/>
    <lineage>
        <taxon>Eukaryota</taxon>
        <taxon>Fungi</taxon>
        <taxon>Dikarya</taxon>
        <taxon>Basidiomycota</taxon>
        <taxon>Ustilaginomycotina</taxon>
        <taxon>Exobasidiomycetes</taxon>
        <taxon>Microstromatales</taxon>
        <taxon>Microstromatales incertae sedis</taxon>
        <taxon>Pseudomicrostroma</taxon>
    </lineage>
</organism>
<feature type="compositionally biased region" description="Basic and acidic residues" evidence="1">
    <location>
        <begin position="197"/>
        <end position="214"/>
    </location>
</feature>
<dbReference type="AlphaFoldDB" id="A0A316U128"/>
<feature type="region of interest" description="Disordered" evidence="1">
    <location>
        <begin position="1"/>
        <end position="42"/>
    </location>
</feature>
<gene>
    <name evidence="2" type="ORF">BCV69DRAFT_66478</name>
</gene>
<dbReference type="Proteomes" id="UP000245942">
    <property type="component" value="Unassembled WGS sequence"/>
</dbReference>
<dbReference type="STRING" id="1684307.A0A316U128"/>
<sequence length="398" mass="42584">MAPSRPPKLDLASVLSSPPSSNHPTSSVQQQHPSSLSFLTSGSASRSTLDSLCLSWRERGFCGNESIKLRGLVYELASSGEEPAGTSNALEVGKDARQNLPIGVVNPLAAGLRAKSGEPPALPEPGSTSVPAHLSLNFSLPTIRSEADLSEVNKWVEIIKAARERQNTLEMALVTSDGSREQEGEAERVREKVEEILGKAHSDSAAARQEKEGSDESGGYIVFDSFASPPLHINSTSLPRSQELQDWAAFVGRLALHPQTYIKLSPLVFPSSLSNPLTTPPSTRAADHSSSLVQSAAEVLSSASASAQGDLLLPAREKSEEVQSRVRIFLEVLIEAFGTERVFWACHLNALGPSLATASTDGTKEAEEAVKEWYETVRSGLYAMGLGRRGELDGIFAE</sequence>
<accession>A0A316U128</accession>
<protein>
    <submittedName>
        <fullName evidence="2">Uncharacterized protein</fullName>
    </submittedName>
</protein>
<dbReference type="RefSeq" id="XP_025345728.1">
    <property type="nucleotide sequence ID" value="XM_025495435.1"/>
</dbReference>
<keyword evidence="3" id="KW-1185">Reference proteome</keyword>
<evidence type="ECO:0000313" key="2">
    <source>
        <dbReference type="EMBL" id="PWN18568.1"/>
    </source>
</evidence>
<dbReference type="EMBL" id="KZ819335">
    <property type="protein sequence ID" value="PWN18568.1"/>
    <property type="molecule type" value="Genomic_DNA"/>
</dbReference>
<dbReference type="Gene3D" id="3.20.20.140">
    <property type="entry name" value="Metal-dependent hydrolases"/>
    <property type="match status" value="1"/>
</dbReference>
<evidence type="ECO:0000313" key="3">
    <source>
        <dbReference type="Proteomes" id="UP000245942"/>
    </source>
</evidence>
<feature type="compositionally biased region" description="Low complexity" evidence="1">
    <location>
        <begin position="16"/>
        <end position="27"/>
    </location>
</feature>
<dbReference type="GeneID" id="37017169"/>
<dbReference type="OrthoDB" id="2135488at2759"/>
<reference evidence="2 3" key="1">
    <citation type="journal article" date="2018" name="Mol. Biol. Evol.">
        <title>Broad Genomic Sampling Reveals a Smut Pathogenic Ancestry of the Fungal Clade Ustilaginomycotina.</title>
        <authorList>
            <person name="Kijpornyongpan T."/>
            <person name="Mondo S.J."/>
            <person name="Barry K."/>
            <person name="Sandor L."/>
            <person name="Lee J."/>
            <person name="Lipzen A."/>
            <person name="Pangilinan J."/>
            <person name="LaButti K."/>
            <person name="Hainaut M."/>
            <person name="Henrissat B."/>
            <person name="Grigoriev I.V."/>
            <person name="Spatafora J.W."/>
            <person name="Aime M.C."/>
        </authorList>
    </citation>
    <scope>NUCLEOTIDE SEQUENCE [LARGE SCALE GENOMIC DNA]</scope>
    <source>
        <strain evidence="2 3">MCA 4718</strain>
    </source>
</reference>
<feature type="region of interest" description="Disordered" evidence="1">
    <location>
        <begin position="197"/>
        <end position="218"/>
    </location>
</feature>